<proteinExistence type="predicted"/>
<protein>
    <submittedName>
        <fullName evidence="2">Uncharacterized protein</fullName>
    </submittedName>
</protein>
<dbReference type="Proteomes" id="UP000008792">
    <property type="component" value="Unassembled WGS sequence"/>
</dbReference>
<feature type="region of interest" description="Disordered" evidence="1">
    <location>
        <begin position="1"/>
        <end position="71"/>
    </location>
</feature>
<dbReference type="InParanoid" id="B4LCY6"/>
<evidence type="ECO:0000313" key="2">
    <source>
        <dbReference type="EMBL" id="EDW68847.1"/>
    </source>
</evidence>
<keyword evidence="3" id="KW-1185">Reference proteome</keyword>
<dbReference type="EMBL" id="CH940647">
    <property type="protein sequence ID" value="EDW68847.1"/>
    <property type="molecule type" value="Genomic_DNA"/>
</dbReference>
<sequence length="315" mass="35585">MHKRFRKTADQTIIGDCSSSSSEDASGNHQRIRSLVRRKYVRQKRTKTDELDISDTSSEEEPNSQDPGQENRKWAANLKRYSSDHKPQPLTPQNKFQPLSLFVSVKAPSPTLATNSFDMANCSTSIASDAPATCRAAWHSFRQTLAALKRDRQGQLQASNSKQETMNETLLECTLNTSIEANLETMIDTQQTPNSCRRVAKQKQRCIKGGHLYEFKRLILRERMDRRSLAHNQRLGISSGQRVRVLSISESFGCHMARVQDEAEDKGIFNIILSPSMSPCVGATLELYFELKPETALQLANKELVYVQPNKLVLL</sequence>
<dbReference type="HOGENOM" id="CLU_919097_0_0_1"/>
<reference evidence="2 3" key="1">
    <citation type="journal article" date="2007" name="Nature">
        <title>Evolution of genes and genomes on the Drosophila phylogeny.</title>
        <authorList>
            <consortium name="Drosophila 12 Genomes Consortium"/>
            <person name="Clark A.G."/>
            <person name="Eisen M.B."/>
            <person name="Smith D.R."/>
            <person name="Bergman C.M."/>
            <person name="Oliver B."/>
            <person name="Markow T.A."/>
            <person name="Kaufman T.C."/>
            <person name="Kellis M."/>
            <person name="Gelbart W."/>
            <person name="Iyer V.N."/>
            <person name="Pollard D.A."/>
            <person name="Sackton T.B."/>
            <person name="Larracuente A.M."/>
            <person name="Singh N.D."/>
            <person name="Abad J.P."/>
            <person name="Abt D.N."/>
            <person name="Adryan B."/>
            <person name="Aguade M."/>
            <person name="Akashi H."/>
            <person name="Anderson W.W."/>
            <person name="Aquadro C.F."/>
            <person name="Ardell D.H."/>
            <person name="Arguello R."/>
            <person name="Artieri C.G."/>
            <person name="Barbash D.A."/>
            <person name="Barker D."/>
            <person name="Barsanti P."/>
            <person name="Batterham P."/>
            <person name="Batzoglou S."/>
            <person name="Begun D."/>
            <person name="Bhutkar A."/>
            <person name="Blanco E."/>
            <person name="Bosak S.A."/>
            <person name="Bradley R.K."/>
            <person name="Brand A.D."/>
            <person name="Brent M.R."/>
            <person name="Brooks A.N."/>
            <person name="Brown R.H."/>
            <person name="Butlin R.K."/>
            <person name="Caggese C."/>
            <person name="Calvi B.R."/>
            <person name="Bernardo de Carvalho A."/>
            <person name="Caspi A."/>
            <person name="Castrezana S."/>
            <person name="Celniker S.E."/>
            <person name="Chang J.L."/>
            <person name="Chapple C."/>
            <person name="Chatterji S."/>
            <person name="Chinwalla A."/>
            <person name="Civetta A."/>
            <person name="Clifton S.W."/>
            <person name="Comeron J.M."/>
            <person name="Costello J.C."/>
            <person name="Coyne J.A."/>
            <person name="Daub J."/>
            <person name="David R.G."/>
            <person name="Delcher A.L."/>
            <person name="Delehaunty K."/>
            <person name="Do C.B."/>
            <person name="Ebling H."/>
            <person name="Edwards K."/>
            <person name="Eickbush T."/>
            <person name="Evans J.D."/>
            <person name="Filipski A."/>
            <person name="Findeiss S."/>
            <person name="Freyhult E."/>
            <person name="Fulton L."/>
            <person name="Fulton R."/>
            <person name="Garcia A.C."/>
            <person name="Gardiner A."/>
            <person name="Garfield D.A."/>
            <person name="Garvin B.E."/>
            <person name="Gibson G."/>
            <person name="Gilbert D."/>
            <person name="Gnerre S."/>
            <person name="Godfrey J."/>
            <person name="Good R."/>
            <person name="Gotea V."/>
            <person name="Gravely B."/>
            <person name="Greenberg A.J."/>
            <person name="Griffiths-Jones S."/>
            <person name="Gross S."/>
            <person name="Guigo R."/>
            <person name="Gustafson E.A."/>
            <person name="Haerty W."/>
            <person name="Hahn M.W."/>
            <person name="Halligan D.L."/>
            <person name="Halpern A.L."/>
            <person name="Halter G.M."/>
            <person name="Han M.V."/>
            <person name="Heger A."/>
            <person name="Hillier L."/>
            <person name="Hinrichs A.S."/>
            <person name="Holmes I."/>
            <person name="Hoskins R.A."/>
            <person name="Hubisz M.J."/>
            <person name="Hultmark D."/>
            <person name="Huntley M.A."/>
            <person name="Jaffe D.B."/>
            <person name="Jagadeeshan S."/>
            <person name="Jeck W.R."/>
            <person name="Johnson J."/>
            <person name="Jones C.D."/>
            <person name="Jordan W.C."/>
            <person name="Karpen G.H."/>
            <person name="Kataoka E."/>
            <person name="Keightley P.D."/>
            <person name="Kheradpour P."/>
            <person name="Kirkness E.F."/>
            <person name="Koerich L.B."/>
            <person name="Kristiansen K."/>
            <person name="Kudrna D."/>
            <person name="Kulathinal R.J."/>
            <person name="Kumar S."/>
            <person name="Kwok R."/>
            <person name="Lander E."/>
            <person name="Langley C.H."/>
            <person name="Lapoint R."/>
            <person name="Lazzaro B.P."/>
            <person name="Lee S.J."/>
            <person name="Levesque L."/>
            <person name="Li R."/>
            <person name="Lin C.F."/>
            <person name="Lin M.F."/>
            <person name="Lindblad-Toh K."/>
            <person name="Llopart A."/>
            <person name="Long M."/>
            <person name="Low L."/>
            <person name="Lozovsky E."/>
            <person name="Lu J."/>
            <person name="Luo M."/>
            <person name="Machado C.A."/>
            <person name="Makalowski W."/>
            <person name="Marzo M."/>
            <person name="Matsuda M."/>
            <person name="Matzkin L."/>
            <person name="McAllister B."/>
            <person name="McBride C.S."/>
            <person name="McKernan B."/>
            <person name="McKernan K."/>
            <person name="Mendez-Lago M."/>
            <person name="Minx P."/>
            <person name="Mollenhauer M.U."/>
            <person name="Montooth K."/>
            <person name="Mount S.M."/>
            <person name="Mu X."/>
            <person name="Myers E."/>
            <person name="Negre B."/>
            <person name="Newfeld S."/>
            <person name="Nielsen R."/>
            <person name="Noor M.A."/>
            <person name="O'Grady P."/>
            <person name="Pachter L."/>
            <person name="Papaceit M."/>
            <person name="Parisi M.J."/>
            <person name="Parisi M."/>
            <person name="Parts L."/>
            <person name="Pedersen J.S."/>
            <person name="Pesole G."/>
            <person name="Phillippy A.M."/>
            <person name="Ponting C.P."/>
            <person name="Pop M."/>
            <person name="Porcelli D."/>
            <person name="Powell J.R."/>
            <person name="Prohaska S."/>
            <person name="Pruitt K."/>
            <person name="Puig M."/>
            <person name="Quesneville H."/>
            <person name="Ram K.R."/>
            <person name="Rand D."/>
            <person name="Rasmussen M.D."/>
            <person name="Reed L.K."/>
            <person name="Reenan R."/>
            <person name="Reily A."/>
            <person name="Remington K.A."/>
            <person name="Rieger T.T."/>
            <person name="Ritchie M.G."/>
            <person name="Robin C."/>
            <person name="Rogers Y.H."/>
            <person name="Rohde C."/>
            <person name="Rozas J."/>
            <person name="Rubenfield M.J."/>
            <person name="Ruiz A."/>
            <person name="Russo S."/>
            <person name="Salzberg S.L."/>
            <person name="Sanchez-Gracia A."/>
            <person name="Saranga D.J."/>
            <person name="Sato H."/>
            <person name="Schaeffer S.W."/>
            <person name="Schatz M.C."/>
            <person name="Schlenke T."/>
            <person name="Schwartz R."/>
            <person name="Segarra C."/>
            <person name="Singh R.S."/>
            <person name="Sirot L."/>
            <person name="Sirota M."/>
            <person name="Sisneros N.B."/>
            <person name="Smith C.D."/>
            <person name="Smith T.F."/>
            <person name="Spieth J."/>
            <person name="Stage D.E."/>
            <person name="Stark A."/>
            <person name="Stephan W."/>
            <person name="Strausberg R.L."/>
            <person name="Strempel S."/>
            <person name="Sturgill D."/>
            <person name="Sutton G."/>
            <person name="Sutton G.G."/>
            <person name="Tao W."/>
            <person name="Teichmann S."/>
            <person name="Tobari Y.N."/>
            <person name="Tomimura Y."/>
            <person name="Tsolas J.M."/>
            <person name="Valente V.L."/>
            <person name="Venter E."/>
            <person name="Venter J.C."/>
            <person name="Vicario S."/>
            <person name="Vieira F.G."/>
            <person name="Vilella A.J."/>
            <person name="Villasante A."/>
            <person name="Walenz B."/>
            <person name="Wang J."/>
            <person name="Wasserman M."/>
            <person name="Watts T."/>
            <person name="Wilson D."/>
            <person name="Wilson R.K."/>
            <person name="Wing R.A."/>
            <person name="Wolfner M.F."/>
            <person name="Wong A."/>
            <person name="Wong G.K."/>
            <person name="Wu C.I."/>
            <person name="Wu G."/>
            <person name="Yamamoto D."/>
            <person name="Yang H.P."/>
            <person name="Yang S.P."/>
            <person name="Yorke J.A."/>
            <person name="Yoshida K."/>
            <person name="Zdobnov E."/>
            <person name="Zhang P."/>
            <person name="Zhang Y."/>
            <person name="Zimin A.V."/>
            <person name="Baldwin J."/>
            <person name="Abdouelleil A."/>
            <person name="Abdulkadir J."/>
            <person name="Abebe A."/>
            <person name="Abera B."/>
            <person name="Abreu J."/>
            <person name="Acer S.C."/>
            <person name="Aftuck L."/>
            <person name="Alexander A."/>
            <person name="An P."/>
            <person name="Anderson E."/>
            <person name="Anderson S."/>
            <person name="Arachi H."/>
            <person name="Azer M."/>
            <person name="Bachantsang P."/>
            <person name="Barry A."/>
            <person name="Bayul T."/>
            <person name="Berlin A."/>
            <person name="Bessette D."/>
            <person name="Bloom T."/>
            <person name="Blye J."/>
            <person name="Boguslavskiy L."/>
            <person name="Bonnet C."/>
            <person name="Boukhgalter B."/>
            <person name="Bourzgui I."/>
            <person name="Brown A."/>
            <person name="Cahill P."/>
            <person name="Channer S."/>
            <person name="Cheshatsang Y."/>
            <person name="Chuda L."/>
            <person name="Citroen M."/>
            <person name="Collymore A."/>
            <person name="Cooke P."/>
            <person name="Costello M."/>
            <person name="D'Aco K."/>
            <person name="Daza R."/>
            <person name="De Haan G."/>
            <person name="DeGray S."/>
            <person name="DeMaso C."/>
            <person name="Dhargay N."/>
            <person name="Dooley K."/>
            <person name="Dooley E."/>
            <person name="Doricent M."/>
            <person name="Dorje P."/>
            <person name="Dorjee K."/>
            <person name="Dupes A."/>
            <person name="Elong R."/>
            <person name="Falk J."/>
            <person name="Farina A."/>
            <person name="Faro S."/>
            <person name="Ferguson D."/>
            <person name="Fisher S."/>
            <person name="Foley C.D."/>
            <person name="Franke A."/>
            <person name="Friedrich D."/>
            <person name="Gadbois L."/>
            <person name="Gearin G."/>
            <person name="Gearin C.R."/>
            <person name="Giannoukos G."/>
            <person name="Goode T."/>
            <person name="Graham J."/>
            <person name="Grandbois E."/>
            <person name="Grewal S."/>
            <person name="Gyaltsen K."/>
            <person name="Hafez N."/>
            <person name="Hagos B."/>
            <person name="Hall J."/>
            <person name="Henson C."/>
            <person name="Hollinger A."/>
            <person name="Honan T."/>
            <person name="Huard M.D."/>
            <person name="Hughes L."/>
            <person name="Hurhula B."/>
            <person name="Husby M.E."/>
            <person name="Kamat A."/>
            <person name="Kanga B."/>
            <person name="Kashin S."/>
            <person name="Khazanovich D."/>
            <person name="Kisner P."/>
            <person name="Lance K."/>
            <person name="Lara M."/>
            <person name="Lee W."/>
            <person name="Lennon N."/>
            <person name="Letendre F."/>
            <person name="LeVine R."/>
            <person name="Lipovsky A."/>
            <person name="Liu X."/>
            <person name="Liu J."/>
            <person name="Liu S."/>
            <person name="Lokyitsang T."/>
            <person name="Lokyitsang Y."/>
            <person name="Lubonja R."/>
            <person name="Lui A."/>
            <person name="MacDonald P."/>
            <person name="Magnisalis V."/>
            <person name="Maru K."/>
            <person name="Matthews C."/>
            <person name="McCusker W."/>
            <person name="McDonough S."/>
            <person name="Mehta T."/>
            <person name="Meldrim J."/>
            <person name="Meneus L."/>
            <person name="Mihai O."/>
            <person name="Mihalev A."/>
            <person name="Mihova T."/>
            <person name="Mittelman R."/>
            <person name="Mlenga V."/>
            <person name="Montmayeur A."/>
            <person name="Mulrain L."/>
            <person name="Navidi A."/>
            <person name="Naylor J."/>
            <person name="Negash T."/>
            <person name="Nguyen T."/>
            <person name="Nguyen N."/>
            <person name="Nicol R."/>
            <person name="Norbu C."/>
            <person name="Norbu N."/>
            <person name="Novod N."/>
            <person name="O'Neill B."/>
            <person name="Osman S."/>
            <person name="Markiewicz E."/>
            <person name="Oyono O.L."/>
            <person name="Patti C."/>
            <person name="Phunkhang P."/>
            <person name="Pierre F."/>
            <person name="Priest M."/>
            <person name="Raghuraman S."/>
            <person name="Rege F."/>
            <person name="Reyes R."/>
            <person name="Rise C."/>
            <person name="Rogov P."/>
            <person name="Ross K."/>
            <person name="Ryan E."/>
            <person name="Settipalli S."/>
            <person name="Shea T."/>
            <person name="Sherpa N."/>
            <person name="Shi L."/>
            <person name="Shih D."/>
            <person name="Sparrow T."/>
            <person name="Spaulding J."/>
            <person name="Stalker J."/>
            <person name="Stange-Thomann N."/>
            <person name="Stavropoulos S."/>
            <person name="Stone C."/>
            <person name="Strader C."/>
            <person name="Tesfaye S."/>
            <person name="Thomson T."/>
            <person name="Thoulutsang Y."/>
            <person name="Thoulutsang D."/>
            <person name="Topham K."/>
            <person name="Topping I."/>
            <person name="Tsamla T."/>
            <person name="Vassiliev H."/>
            <person name="Vo A."/>
            <person name="Wangchuk T."/>
            <person name="Wangdi T."/>
            <person name="Weiand M."/>
            <person name="Wilkinson J."/>
            <person name="Wilson A."/>
            <person name="Yadav S."/>
            <person name="Young G."/>
            <person name="Yu Q."/>
            <person name="Zembek L."/>
            <person name="Zhong D."/>
            <person name="Zimmer A."/>
            <person name="Zwirko Z."/>
            <person name="Jaffe D.B."/>
            <person name="Alvarez P."/>
            <person name="Brockman W."/>
            <person name="Butler J."/>
            <person name="Chin C."/>
            <person name="Gnerre S."/>
            <person name="Grabherr M."/>
            <person name="Kleber M."/>
            <person name="Mauceli E."/>
            <person name="MacCallum I."/>
        </authorList>
    </citation>
    <scope>NUCLEOTIDE SEQUENCE [LARGE SCALE GENOMIC DNA]</scope>
    <source>
        <strain evidence="3">Tucson 15010-1051.87</strain>
    </source>
</reference>
<dbReference type="PhylomeDB" id="B4LCY6"/>
<evidence type="ECO:0000313" key="3">
    <source>
        <dbReference type="Proteomes" id="UP000008792"/>
    </source>
</evidence>
<dbReference type="KEGG" id="dvi:6622963"/>
<dbReference type="OrthoDB" id="7856623at2759"/>
<dbReference type="AlphaFoldDB" id="B4LCY6"/>
<organism evidence="2 3">
    <name type="scientific">Drosophila virilis</name>
    <name type="common">Fruit fly</name>
    <dbReference type="NCBI Taxonomy" id="7244"/>
    <lineage>
        <taxon>Eukaryota</taxon>
        <taxon>Metazoa</taxon>
        <taxon>Ecdysozoa</taxon>
        <taxon>Arthropoda</taxon>
        <taxon>Hexapoda</taxon>
        <taxon>Insecta</taxon>
        <taxon>Pterygota</taxon>
        <taxon>Neoptera</taxon>
        <taxon>Endopterygota</taxon>
        <taxon>Diptera</taxon>
        <taxon>Brachycera</taxon>
        <taxon>Muscomorpha</taxon>
        <taxon>Ephydroidea</taxon>
        <taxon>Drosophilidae</taxon>
        <taxon>Drosophila</taxon>
    </lineage>
</organism>
<gene>
    <name evidence="2" type="primary">Dvir\GJ12455</name>
    <name evidence="2" type="ORF">Dvir_GJ12455</name>
</gene>
<dbReference type="OMA" id="LECTLNT"/>
<evidence type="ECO:0000256" key="1">
    <source>
        <dbReference type="SAM" id="MobiDB-lite"/>
    </source>
</evidence>
<feature type="compositionally biased region" description="Acidic residues" evidence="1">
    <location>
        <begin position="51"/>
        <end position="63"/>
    </location>
</feature>
<accession>B4LCY6</accession>
<name>B4LCY6_DROVI</name>
<dbReference type="eggNOG" id="ENOG502TBJ4">
    <property type="taxonomic scope" value="Eukaryota"/>
</dbReference>
<feature type="compositionally biased region" description="Basic residues" evidence="1">
    <location>
        <begin position="30"/>
        <end position="45"/>
    </location>
</feature>